<dbReference type="Proteomes" id="UP001236369">
    <property type="component" value="Unassembled WGS sequence"/>
</dbReference>
<evidence type="ECO:0000313" key="6">
    <source>
        <dbReference type="Proteomes" id="UP001236369"/>
    </source>
</evidence>
<protein>
    <submittedName>
        <fullName evidence="5">MarR family transcriptional regulator for hemolysin</fullName>
    </submittedName>
</protein>
<evidence type="ECO:0000256" key="3">
    <source>
        <dbReference type="ARBA" id="ARBA00023163"/>
    </source>
</evidence>
<dbReference type="SMART" id="SM00347">
    <property type="entry name" value="HTH_MARR"/>
    <property type="match status" value="1"/>
</dbReference>
<feature type="domain" description="HTH marR-type" evidence="4">
    <location>
        <begin position="9"/>
        <end position="142"/>
    </location>
</feature>
<dbReference type="PROSITE" id="PS50995">
    <property type="entry name" value="HTH_MARR_2"/>
    <property type="match status" value="1"/>
</dbReference>
<keyword evidence="1" id="KW-0805">Transcription regulation</keyword>
<proteinExistence type="predicted"/>
<dbReference type="InterPro" id="IPR039422">
    <property type="entry name" value="MarR/SlyA-like"/>
</dbReference>
<dbReference type="PANTHER" id="PTHR33164">
    <property type="entry name" value="TRANSCRIPTIONAL REGULATOR, MARR FAMILY"/>
    <property type="match status" value="1"/>
</dbReference>
<keyword evidence="3" id="KW-0804">Transcription</keyword>
<evidence type="ECO:0000256" key="1">
    <source>
        <dbReference type="ARBA" id="ARBA00023015"/>
    </source>
</evidence>
<reference evidence="5 6" key="1">
    <citation type="submission" date="2023-07" db="EMBL/GenBank/DDBJ databases">
        <title>Genomic Encyclopedia of Type Strains, Phase IV (KMG-IV): sequencing the most valuable type-strain genomes for metagenomic binning, comparative biology and taxonomic classification.</title>
        <authorList>
            <person name="Goeker M."/>
        </authorList>
    </citation>
    <scope>NUCLEOTIDE SEQUENCE [LARGE SCALE GENOMIC DNA]</scope>
    <source>
        <strain evidence="5 6">DSM 19562</strain>
    </source>
</reference>
<name>A0ABU0HM89_9HYPH</name>
<keyword evidence="2" id="KW-0238">DNA-binding</keyword>
<dbReference type="Pfam" id="PF12802">
    <property type="entry name" value="MarR_2"/>
    <property type="match status" value="1"/>
</dbReference>
<dbReference type="RefSeq" id="WP_238249484.1">
    <property type="nucleotide sequence ID" value="NZ_BPQX01000031.1"/>
</dbReference>
<evidence type="ECO:0000256" key="2">
    <source>
        <dbReference type="ARBA" id="ARBA00023125"/>
    </source>
</evidence>
<dbReference type="EMBL" id="JAUSVV010000006">
    <property type="protein sequence ID" value="MDQ0443431.1"/>
    <property type="molecule type" value="Genomic_DNA"/>
</dbReference>
<dbReference type="InterPro" id="IPR036388">
    <property type="entry name" value="WH-like_DNA-bd_sf"/>
</dbReference>
<dbReference type="InterPro" id="IPR036390">
    <property type="entry name" value="WH_DNA-bd_sf"/>
</dbReference>
<organism evidence="5 6">
    <name type="scientific">Methylobacterium persicinum</name>
    <dbReference type="NCBI Taxonomy" id="374426"/>
    <lineage>
        <taxon>Bacteria</taxon>
        <taxon>Pseudomonadati</taxon>
        <taxon>Pseudomonadota</taxon>
        <taxon>Alphaproteobacteria</taxon>
        <taxon>Hyphomicrobiales</taxon>
        <taxon>Methylobacteriaceae</taxon>
        <taxon>Methylobacterium</taxon>
    </lineage>
</organism>
<dbReference type="InterPro" id="IPR000835">
    <property type="entry name" value="HTH_MarR-typ"/>
</dbReference>
<evidence type="ECO:0000313" key="5">
    <source>
        <dbReference type="EMBL" id="MDQ0443431.1"/>
    </source>
</evidence>
<gene>
    <name evidence="5" type="ORF">QO016_002934</name>
</gene>
<dbReference type="SUPFAM" id="SSF46785">
    <property type="entry name" value="Winged helix' DNA-binding domain"/>
    <property type="match status" value="1"/>
</dbReference>
<dbReference type="PANTHER" id="PTHR33164:SF64">
    <property type="entry name" value="TRANSCRIPTIONAL REGULATOR SLYA"/>
    <property type="match status" value="1"/>
</dbReference>
<accession>A0ABU0HM89</accession>
<comment type="caution">
    <text evidence="5">The sequence shown here is derived from an EMBL/GenBank/DDBJ whole genome shotgun (WGS) entry which is preliminary data.</text>
</comment>
<evidence type="ECO:0000259" key="4">
    <source>
        <dbReference type="PROSITE" id="PS50995"/>
    </source>
</evidence>
<keyword evidence="6" id="KW-1185">Reference proteome</keyword>
<dbReference type="PRINTS" id="PR00598">
    <property type="entry name" value="HTHMARR"/>
</dbReference>
<dbReference type="Gene3D" id="1.10.10.10">
    <property type="entry name" value="Winged helix-like DNA-binding domain superfamily/Winged helix DNA-binding domain"/>
    <property type="match status" value="1"/>
</dbReference>
<sequence length="158" mass="17193">MSEKLDQLRQAFTHTLLLAGRQWRRAANGLVEAHGLSDATALPLILIGRLEGEPRQNALADAVGIEGPSLVRLLDQLCTAGLVVRKEDPTDRRAKVLNLTPAGQRTVSQMEAELIALRGQVFADVDTADLEASLRVFQALQRYARETPEAATRGEAAE</sequence>